<name>A0A8B8RID2_CAMFR</name>
<dbReference type="AlphaFoldDB" id="A0A8B8RID2"/>
<protein>
    <submittedName>
        <fullName evidence="2">Anoctamin-6-like</fullName>
    </submittedName>
</protein>
<organism evidence="1 2">
    <name type="scientific">Camelus ferus</name>
    <name type="common">Wild bactrian camel</name>
    <name type="synonym">Camelus bactrianus ferus</name>
    <dbReference type="NCBI Taxonomy" id="419612"/>
    <lineage>
        <taxon>Eukaryota</taxon>
        <taxon>Metazoa</taxon>
        <taxon>Chordata</taxon>
        <taxon>Craniata</taxon>
        <taxon>Vertebrata</taxon>
        <taxon>Euteleostomi</taxon>
        <taxon>Mammalia</taxon>
        <taxon>Eutheria</taxon>
        <taxon>Laurasiatheria</taxon>
        <taxon>Artiodactyla</taxon>
        <taxon>Tylopoda</taxon>
        <taxon>Camelidae</taxon>
        <taxon>Camelus</taxon>
    </lineage>
</organism>
<sequence length="81" mass="9010">MKFVKLQLQPPSEDLSCPSEQGLLYRECAPPRSIDKKQPLDLIRKFYGEKVGIYFAWAGLLHSDAPPGSSRGGDLLSVCIF</sequence>
<dbReference type="GeneID" id="116657930"/>
<proteinExistence type="predicted"/>
<gene>
    <name evidence="2" type="primary">LOC116657930</name>
</gene>
<evidence type="ECO:0000313" key="2">
    <source>
        <dbReference type="RefSeq" id="XP_032317713.1"/>
    </source>
</evidence>
<keyword evidence="1" id="KW-1185">Reference proteome</keyword>
<dbReference type="KEGG" id="cfr:116657930"/>
<accession>A0A8B8RID2</accession>
<dbReference type="Proteomes" id="UP000694856">
    <property type="component" value="Chromosome 19"/>
</dbReference>
<evidence type="ECO:0000313" key="1">
    <source>
        <dbReference type="Proteomes" id="UP000694856"/>
    </source>
</evidence>
<reference evidence="2" key="1">
    <citation type="submission" date="2025-08" db="UniProtKB">
        <authorList>
            <consortium name="RefSeq"/>
        </authorList>
    </citation>
    <scope>IDENTIFICATION</scope>
    <source>
        <tissue evidence="2">Ear skin</tissue>
    </source>
</reference>
<dbReference type="RefSeq" id="XP_032317713.1">
    <property type="nucleotide sequence ID" value="XM_032461822.1"/>
</dbReference>